<keyword evidence="3" id="KW-1185">Reference proteome</keyword>
<dbReference type="InterPro" id="IPR054233">
    <property type="entry name" value="DUF6958"/>
</dbReference>
<dbReference type="AlphaFoldDB" id="A0A370L1Z1"/>
<dbReference type="RefSeq" id="WP_114831016.1">
    <property type="nucleotide sequence ID" value="NZ_QQTO01000034.1"/>
</dbReference>
<feature type="region of interest" description="Disordered" evidence="1">
    <location>
        <begin position="1"/>
        <end position="25"/>
    </location>
</feature>
<proteinExistence type="predicted"/>
<dbReference type="Pfam" id="PF22278">
    <property type="entry name" value="DUF6958"/>
    <property type="match status" value="1"/>
</dbReference>
<accession>A0A370L1Z1</accession>
<dbReference type="OrthoDB" id="7856862at2"/>
<name>A0A370L1Z1_9HYPH</name>
<gene>
    <name evidence="2" type="ORF">DWE98_19765</name>
</gene>
<evidence type="ECO:0000313" key="2">
    <source>
        <dbReference type="EMBL" id="RDJ22137.1"/>
    </source>
</evidence>
<sequence>MAATKTAKIQLENVNHPGKTQSGDPVKYEAMKSAFLSVLPQAAPGLTVAELRERILPHLPEELFPGGATAGWWVKAVQLDLEAKGIVAREKTTPLRLHKA</sequence>
<evidence type="ECO:0000313" key="3">
    <source>
        <dbReference type="Proteomes" id="UP000255207"/>
    </source>
</evidence>
<dbReference type="Proteomes" id="UP000255207">
    <property type="component" value="Unassembled WGS sequence"/>
</dbReference>
<evidence type="ECO:0000256" key="1">
    <source>
        <dbReference type="SAM" id="MobiDB-lite"/>
    </source>
</evidence>
<protein>
    <submittedName>
        <fullName evidence="2">Uncharacterized protein</fullName>
    </submittedName>
</protein>
<organism evidence="2 3">
    <name type="scientific">Bosea caraganae</name>
    <dbReference type="NCBI Taxonomy" id="2763117"/>
    <lineage>
        <taxon>Bacteria</taxon>
        <taxon>Pseudomonadati</taxon>
        <taxon>Pseudomonadota</taxon>
        <taxon>Alphaproteobacteria</taxon>
        <taxon>Hyphomicrobiales</taxon>
        <taxon>Boseaceae</taxon>
        <taxon>Bosea</taxon>
    </lineage>
</organism>
<comment type="caution">
    <text evidence="2">The sequence shown here is derived from an EMBL/GenBank/DDBJ whole genome shotgun (WGS) entry which is preliminary data.</text>
</comment>
<dbReference type="EMBL" id="QQTP01000011">
    <property type="protein sequence ID" value="RDJ22137.1"/>
    <property type="molecule type" value="Genomic_DNA"/>
</dbReference>
<reference evidence="3" key="1">
    <citation type="submission" date="2018-07" db="EMBL/GenBank/DDBJ databases">
        <authorList>
            <person name="Safronova V.I."/>
            <person name="Chirak E.R."/>
            <person name="Sazanova A.L."/>
        </authorList>
    </citation>
    <scope>NUCLEOTIDE SEQUENCE [LARGE SCALE GENOMIC DNA]</scope>
    <source>
        <strain evidence="3">RCAM04685</strain>
    </source>
</reference>